<accession>A0A0C3A2A4</accession>
<gene>
    <name evidence="1" type="ORF">SCLCIDRAFT_10139</name>
</gene>
<proteinExistence type="predicted"/>
<name>A0A0C3A2A4_9AGAM</name>
<reference evidence="1 2" key="1">
    <citation type="submission" date="2014-04" db="EMBL/GenBank/DDBJ databases">
        <authorList>
            <consortium name="DOE Joint Genome Institute"/>
            <person name="Kuo A."/>
            <person name="Kohler A."/>
            <person name="Nagy L.G."/>
            <person name="Floudas D."/>
            <person name="Copeland A."/>
            <person name="Barry K.W."/>
            <person name="Cichocki N."/>
            <person name="Veneault-Fourrey C."/>
            <person name="LaButti K."/>
            <person name="Lindquist E.A."/>
            <person name="Lipzen A."/>
            <person name="Lundell T."/>
            <person name="Morin E."/>
            <person name="Murat C."/>
            <person name="Sun H."/>
            <person name="Tunlid A."/>
            <person name="Henrissat B."/>
            <person name="Grigoriev I.V."/>
            <person name="Hibbett D.S."/>
            <person name="Martin F."/>
            <person name="Nordberg H.P."/>
            <person name="Cantor M.N."/>
            <person name="Hua S.X."/>
        </authorList>
    </citation>
    <scope>NUCLEOTIDE SEQUENCE [LARGE SCALE GENOMIC DNA]</scope>
    <source>
        <strain evidence="1 2">Foug A</strain>
    </source>
</reference>
<sequence length="465" mass="51815">MYQWDPHSQTLYYSTDSDHLDQGHVIQASGYDEGNGWNSDNETIDHAVPMAFASWVGGLEPQLDDEDSTGLGADLLSGPGHAEWNPTAFSDTENALQGYAGPVDTNSQVPMNLTSWANTIGQPHGGLGDHQSMPALVPTSTPILAAQPAGIPTEWPCFSLIKIQAALNPYIEAQLQSLPVPNVKYFFMNVGNITWNHAFTKIHRQLTRLQCEKLIKEVTERQVAIDPKWELEEVEIVGMRLQSNNIILAGATTTSNLSDIVFRDIVCNVMAVTYKQFRTHSWVCANIAIHEAIIPKSFNCTPQYRELLGHMITTSDEFGCGLLHEMSYTGDTPTASLNHFHLVKKWFSNEPVSNIIEQMLFNPDYEGWFGILYSVLMGRKAIPVWMSLPSILVALKSLYQQIEPLELPLIIYPAVNTLTTAWKTQIGRTVTTLTKFLDNMMSSGLGLSSAEHHDIWEAYHTFSSC</sequence>
<dbReference type="HOGENOM" id="CLU_588149_0_0_1"/>
<protein>
    <submittedName>
        <fullName evidence="1">Uncharacterized protein</fullName>
    </submittedName>
</protein>
<evidence type="ECO:0000313" key="2">
    <source>
        <dbReference type="Proteomes" id="UP000053989"/>
    </source>
</evidence>
<evidence type="ECO:0000313" key="1">
    <source>
        <dbReference type="EMBL" id="KIM58802.1"/>
    </source>
</evidence>
<reference evidence="2" key="2">
    <citation type="submission" date="2015-01" db="EMBL/GenBank/DDBJ databases">
        <title>Evolutionary Origins and Diversification of the Mycorrhizal Mutualists.</title>
        <authorList>
            <consortium name="DOE Joint Genome Institute"/>
            <consortium name="Mycorrhizal Genomics Consortium"/>
            <person name="Kohler A."/>
            <person name="Kuo A."/>
            <person name="Nagy L.G."/>
            <person name="Floudas D."/>
            <person name="Copeland A."/>
            <person name="Barry K.W."/>
            <person name="Cichocki N."/>
            <person name="Veneault-Fourrey C."/>
            <person name="LaButti K."/>
            <person name="Lindquist E.A."/>
            <person name="Lipzen A."/>
            <person name="Lundell T."/>
            <person name="Morin E."/>
            <person name="Murat C."/>
            <person name="Riley R."/>
            <person name="Ohm R."/>
            <person name="Sun H."/>
            <person name="Tunlid A."/>
            <person name="Henrissat B."/>
            <person name="Grigoriev I.V."/>
            <person name="Hibbett D.S."/>
            <person name="Martin F."/>
        </authorList>
    </citation>
    <scope>NUCLEOTIDE SEQUENCE [LARGE SCALE GENOMIC DNA]</scope>
    <source>
        <strain evidence="2">Foug A</strain>
    </source>
</reference>
<keyword evidence="2" id="KW-1185">Reference proteome</keyword>
<organism evidence="1 2">
    <name type="scientific">Scleroderma citrinum Foug A</name>
    <dbReference type="NCBI Taxonomy" id="1036808"/>
    <lineage>
        <taxon>Eukaryota</taxon>
        <taxon>Fungi</taxon>
        <taxon>Dikarya</taxon>
        <taxon>Basidiomycota</taxon>
        <taxon>Agaricomycotina</taxon>
        <taxon>Agaricomycetes</taxon>
        <taxon>Agaricomycetidae</taxon>
        <taxon>Boletales</taxon>
        <taxon>Sclerodermatineae</taxon>
        <taxon>Sclerodermataceae</taxon>
        <taxon>Scleroderma</taxon>
    </lineage>
</organism>
<dbReference type="AlphaFoldDB" id="A0A0C3A2A4"/>
<dbReference type="Proteomes" id="UP000053989">
    <property type="component" value="Unassembled WGS sequence"/>
</dbReference>
<dbReference type="InParanoid" id="A0A0C3A2A4"/>
<dbReference type="EMBL" id="KN822081">
    <property type="protein sequence ID" value="KIM58802.1"/>
    <property type="molecule type" value="Genomic_DNA"/>
</dbReference>